<keyword evidence="28" id="KW-1185">Reference proteome</keyword>
<gene>
    <name evidence="27" type="primary">KPRO</name>
    <name evidence="27" type="ORF">HannXRQ_Chr08g0230391</name>
    <name evidence="26" type="ORF">HanXRQr2_Chr05g0232081</name>
</gene>
<dbReference type="FunFam" id="1.10.510.10:FF:000302">
    <property type="entry name" value="Serine/threonine-protein kinase"/>
    <property type="match status" value="1"/>
</dbReference>
<keyword evidence="4 17" id="KW-0808">Transferase</keyword>
<evidence type="ECO:0000256" key="1">
    <source>
        <dbReference type="ARBA" id="ARBA00004479"/>
    </source>
</evidence>
<dbReference type="Pfam" id="PF00954">
    <property type="entry name" value="S_locus_glycop"/>
    <property type="match status" value="1"/>
</dbReference>
<evidence type="ECO:0000256" key="21">
    <source>
        <dbReference type="SAM" id="SignalP"/>
    </source>
</evidence>
<evidence type="ECO:0000256" key="15">
    <source>
        <dbReference type="ARBA" id="ARBA00047899"/>
    </source>
</evidence>
<evidence type="ECO:0000256" key="16">
    <source>
        <dbReference type="ARBA" id="ARBA00048679"/>
    </source>
</evidence>
<accession>A0A251U8C6</accession>
<evidence type="ECO:0000313" key="26">
    <source>
        <dbReference type="EMBL" id="KAF5807300.1"/>
    </source>
</evidence>
<reference evidence="26 28" key="1">
    <citation type="journal article" date="2017" name="Nature">
        <title>The sunflower genome provides insights into oil metabolism, flowering and Asterid evolution.</title>
        <authorList>
            <person name="Badouin H."/>
            <person name="Gouzy J."/>
            <person name="Grassa C.J."/>
            <person name="Murat F."/>
            <person name="Staton S.E."/>
            <person name="Cottret L."/>
            <person name="Lelandais-Briere C."/>
            <person name="Owens G.L."/>
            <person name="Carrere S."/>
            <person name="Mayjonade B."/>
            <person name="Legrand L."/>
            <person name="Gill N."/>
            <person name="Kane N.C."/>
            <person name="Bowers J.E."/>
            <person name="Hubner S."/>
            <person name="Bellec A."/>
            <person name="Berard A."/>
            <person name="Berges H."/>
            <person name="Blanchet N."/>
            <person name="Boniface M.C."/>
            <person name="Brunel D."/>
            <person name="Catrice O."/>
            <person name="Chaidir N."/>
            <person name="Claudel C."/>
            <person name="Donnadieu C."/>
            <person name="Faraut T."/>
            <person name="Fievet G."/>
            <person name="Helmstetter N."/>
            <person name="King M."/>
            <person name="Knapp S.J."/>
            <person name="Lai Z."/>
            <person name="Le Paslier M.C."/>
            <person name="Lippi Y."/>
            <person name="Lorenzon L."/>
            <person name="Mandel J.R."/>
            <person name="Marage G."/>
            <person name="Marchand G."/>
            <person name="Marquand E."/>
            <person name="Bret-Mestries E."/>
            <person name="Morien E."/>
            <person name="Nambeesan S."/>
            <person name="Nguyen T."/>
            <person name="Pegot-Espagnet P."/>
            <person name="Pouilly N."/>
            <person name="Raftis F."/>
            <person name="Sallet E."/>
            <person name="Schiex T."/>
            <person name="Thomas J."/>
            <person name="Vandecasteele C."/>
            <person name="Vares D."/>
            <person name="Vear F."/>
            <person name="Vautrin S."/>
            <person name="Crespi M."/>
            <person name="Mangin B."/>
            <person name="Burke J.M."/>
            <person name="Salse J."/>
            <person name="Munos S."/>
            <person name="Vincourt P."/>
            <person name="Rieseberg L.H."/>
            <person name="Langlade N.B."/>
        </authorList>
    </citation>
    <scope>NUCLEOTIDE SEQUENCE [LARGE SCALE GENOMIC DNA]</scope>
    <source>
        <strain evidence="28">cv. SF193</strain>
        <tissue evidence="26">Leaves</tissue>
    </source>
</reference>
<reference evidence="26" key="3">
    <citation type="submission" date="2020-06" db="EMBL/GenBank/DDBJ databases">
        <title>Helianthus annuus Genome sequencing and assembly Release 2.</title>
        <authorList>
            <person name="Gouzy J."/>
            <person name="Langlade N."/>
            <person name="Munos S."/>
        </authorList>
    </citation>
    <scope>NUCLEOTIDE SEQUENCE</scope>
    <source>
        <tissue evidence="26">Leaves</tissue>
    </source>
</reference>
<keyword evidence="2 17" id="KW-0723">Serine/threonine-protein kinase</keyword>
<dbReference type="CDD" id="cd00028">
    <property type="entry name" value="B_lectin"/>
    <property type="match status" value="1"/>
</dbReference>
<dbReference type="PROSITE" id="PS50927">
    <property type="entry name" value="BULB_LECTIN"/>
    <property type="match status" value="1"/>
</dbReference>
<dbReference type="InterPro" id="IPR003609">
    <property type="entry name" value="Pan_app"/>
</dbReference>
<dbReference type="InParanoid" id="A0A251U8C6"/>
<dbReference type="InterPro" id="IPR008271">
    <property type="entry name" value="Ser/Thr_kinase_AS"/>
</dbReference>
<keyword evidence="3 18" id="KW-0245">EGF-like domain</keyword>
<protein>
    <recommendedName>
        <fullName evidence="17">Receptor-like serine/threonine-protein kinase</fullName>
        <ecNumber evidence="17">2.7.11.1</ecNumber>
    </recommendedName>
</protein>
<reference evidence="27" key="2">
    <citation type="submission" date="2017-02" db="EMBL/GenBank/DDBJ databases">
        <title>Sunflower complete genome.</title>
        <authorList>
            <person name="Langlade N."/>
            <person name="Munos S."/>
        </authorList>
    </citation>
    <scope>NUCLEOTIDE SEQUENCE [LARGE SCALE GENOMIC DNA]</scope>
    <source>
        <tissue evidence="27">Leaves</tissue>
    </source>
</reference>
<evidence type="ECO:0000256" key="4">
    <source>
        <dbReference type="ARBA" id="ARBA00022679"/>
    </source>
</evidence>
<dbReference type="SMART" id="SM00108">
    <property type="entry name" value="B_lectin"/>
    <property type="match status" value="1"/>
</dbReference>
<dbReference type="PROSITE" id="PS00108">
    <property type="entry name" value="PROTEIN_KINASE_ST"/>
    <property type="match status" value="1"/>
</dbReference>
<dbReference type="GO" id="GO:0016020">
    <property type="term" value="C:membrane"/>
    <property type="evidence" value="ECO:0007669"/>
    <property type="project" value="UniProtKB-SubCell"/>
</dbReference>
<dbReference type="FunFam" id="3.30.200.20:FF:000059">
    <property type="entry name" value="S-receptor-like serine/threonine-protein kinase"/>
    <property type="match status" value="1"/>
</dbReference>
<evidence type="ECO:0000313" key="28">
    <source>
        <dbReference type="Proteomes" id="UP000215914"/>
    </source>
</evidence>
<evidence type="ECO:0000256" key="12">
    <source>
        <dbReference type="ARBA" id="ARBA00023157"/>
    </source>
</evidence>
<dbReference type="InterPro" id="IPR011009">
    <property type="entry name" value="Kinase-like_dom_sf"/>
</dbReference>
<dbReference type="PROSITE" id="PS00107">
    <property type="entry name" value="PROTEIN_KINASE_ATP"/>
    <property type="match status" value="1"/>
</dbReference>
<dbReference type="Proteomes" id="UP000215914">
    <property type="component" value="Chromosome 8"/>
</dbReference>
<keyword evidence="13 27" id="KW-0675">Receptor</keyword>
<dbReference type="FunFam" id="2.90.10.10:FF:000007">
    <property type="entry name" value="Serine/threonine-protein kinase"/>
    <property type="match status" value="1"/>
</dbReference>
<feature type="domain" description="Bulb-type lectin" evidence="24">
    <location>
        <begin position="18"/>
        <end position="147"/>
    </location>
</feature>
<organism evidence="27 28">
    <name type="scientific">Helianthus annuus</name>
    <name type="common">Common sunflower</name>
    <dbReference type="NCBI Taxonomy" id="4232"/>
    <lineage>
        <taxon>Eukaryota</taxon>
        <taxon>Viridiplantae</taxon>
        <taxon>Streptophyta</taxon>
        <taxon>Embryophyta</taxon>
        <taxon>Tracheophyta</taxon>
        <taxon>Spermatophyta</taxon>
        <taxon>Magnoliopsida</taxon>
        <taxon>eudicotyledons</taxon>
        <taxon>Gunneridae</taxon>
        <taxon>Pentapetalae</taxon>
        <taxon>asterids</taxon>
        <taxon>campanulids</taxon>
        <taxon>Asterales</taxon>
        <taxon>Asteraceae</taxon>
        <taxon>Asteroideae</taxon>
        <taxon>Heliantheae alliance</taxon>
        <taxon>Heliantheae</taxon>
        <taxon>Helianthus</taxon>
    </lineage>
</organism>
<keyword evidence="12" id="KW-1015">Disulfide bond</keyword>
<dbReference type="GO" id="GO:0004672">
    <property type="term" value="F:protein kinase activity"/>
    <property type="evidence" value="ECO:0000318"/>
    <property type="project" value="GO_Central"/>
</dbReference>
<dbReference type="GO" id="GO:0048544">
    <property type="term" value="P:recognition of pollen"/>
    <property type="evidence" value="ECO:0007669"/>
    <property type="project" value="InterPro"/>
</dbReference>
<evidence type="ECO:0000256" key="10">
    <source>
        <dbReference type="ARBA" id="ARBA00022989"/>
    </source>
</evidence>
<keyword evidence="9 17" id="KW-0067">ATP-binding</keyword>
<dbReference type="PANTHER" id="PTHR47974:SF4">
    <property type="entry name" value="RECEPTOR-LIKE SERINE_THREONINE-PROTEIN KINASE"/>
    <property type="match status" value="1"/>
</dbReference>
<dbReference type="InterPro" id="IPR000742">
    <property type="entry name" value="EGF"/>
</dbReference>
<evidence type="ECO:0000256" key="18">
    <source>
        <dbReference type="PROSITE-ProRule" id="PRU00076"/>
    </source>
</evidence>
<dbReference type="InterPro" id="IPR000858">
    <property type="entry name" value="S_locus_glycoprot_dom"/>
</dbReference>
<evidence type="ECO:0000256" key="13">
    <source>
        <dbReference type="ARBA" id="ARBA00023170"/>
    </source>
</evidence>
<keyword evidence="7 17" id="KW-0547">Nucleotide-binding</keyword>
<evidence type="ECO:0000256" key="9">
    <source>
        <dbReference type="ARBA" id="ARBA00022840"/>
    </source>
</evidence>
<dbReference type="OMA" id="ICYVHGL"/>
<evidence type="ECO:0000259" key="24">
    <source>
        <dbReference type="PROSITE" id="PS50927"/>
    </source>
</evidence>
<dbReference type="CDD" id="cd00053">
    <property type="entry name" value="EGF"/>
    <property type="match status" value="1"/>
</dbReference>
<feature type="domain" description="Apple" evidence="25">
    <location>
        <begin position="332"/>
        <end position="413"/>
    </location>
</feature>
<keyword evidence="6 21" id="KW-0732">Signal</keyword>
<comment type="similarity">
    <text evidence="17">Belongs to the protein kinase superfamily. Ser/Thr protein kinase family.</text>
</comment>
<evidence type="ECO:0000256" key="3">
    <source>
        <dbReference type="ARBA" id="ARBA00022536"/>
    </source>
</evidence>
<keyword evidence="10 20" id="KW-1133">Transmembrane helix</keyword>
<dbReference type="EMBL" id="MNCJ02000320">
    <property type="protein sequence ID" value="KAF5807300.1"/>
    <property type="molecule type" value="Genomic_DNA"/>
</dbReference>
<dbReference type="Gene3D" id="2.90.10.10">
    <property type="entry name" value="Bulb-type lectin domain"/>
    <property type="match status" value="1"/>
</dbReference>
<dbReference type="CDD" id="cd01098">
    <property type="entry name" value="PAN_AP_plant"/>
    <property type="match status" value="1"/>
</dbReference>
<dbReference type="PANTHER" id="PTHR47974">
    <property type="entry name" value="OS07G0415500 PROTEIN"/>
    <property type="match status" value="1"/>
</dbReference>
<feature type="binding site" evidence="19">
    <location>
        <position position="540"/>
    </location>
    <ligand>
        <name>ATP</name>
        <dbReference type="ChEBI" id="CHEBI:30616"/>
    </ligand>
</feature>
<dbReference type="Pfam" id="PF01453">
    <property type="entry name" value="B_lectin"/>
    <property type="match status" value="1"/>
</dbReference>
<evidence type="ECO:0000259" key="25">
    <source>
        <dbReference type="PROSITE" id="PS50948"/>
    </source>
</evidence>
<evidence type="ECO:0000256" key="11">
    <source>
        <dbReference type="ARBA" id="ARBA00023136"/>
    </source>
</evidence>
<evidence type="ECO:0000256" key="8">
    <source>
        <dbReference type="ARBA" id="ARBA00022777"/>
    </source>
</evidence>
<comment type="subcellular location">
    <subcellularLocation>
        <location evidence="1">Membrane</location>
        <topology evidence="1">Single-pass type I membrane protein</topology>
    </subcellularLocation>
</comment>
<evidence type="ECO:0000259" key="23">
    <source>
        <dbReference type="PROSITE" id="PS50026"/>
    </source>
</evidence>
<dbReference type="PROSITE" id="PS50026">
    <property type="entry name" value="EGF_3"/>
    <property type="match status" value="1"/>
</dbReference>
<name>A0A251U8C6_HELAN</name>
<keyword evidence="11 20" id="KW-0472">Membrane</keyword>
<dbReference type="EC" id="2.7.11.1" evidence="17"/>
<dbReference type="Gramene" id="mRNA:HanXRQr2_Chr05g0232081">
    <property type="protein sequence ID" value="CDS:HanXRQr2_Chr05g0232081.1"/>
    <property type="gene ID" value="HanXRQr2_Chr05g0232081"/>
</dbReference>
<sequence length="794" mass="88497">MKMFLLLLFLCSLTRSSTSKNATRDHLPRGSALSVEAHDSRVIVSADNSFTCGFYGFQTNAYWFAIWLTNSKDRTIVWAANRNTPVNGRGSKLMFSRKGAMVLTDVGGTIVWETNTTPTDADRAVLLNTGNLVLKNQKDEIIWQSFDHPTDTLLPSQTLTKTKSLISVLRKGSLESGYFGLGFNSINVLTLIYDGPEISSVYWPSPDPGFNVFAFGRTSYNSSRIAAFNDLGVFNSSDGLNFTAIDMGLGIRRKLTLDSDGNLRLYSLNESSGLWSISWQAISQPCNIHGICGRNGICIHGDKPECSCPPGYELSDPADLTQGCKPTFNMTCSGNSTRFEFFPLSYTDYYGFDLHFKAPISFDACRDICLADCSCQAFSYRLSGEGVCFAKSALFNGYHYPQILGTIYFKVPASIKPSESARILTGSNTTCTNVTSILGSPSMYRSTGTKLHWVYAYSFAIAIGVVEALVILLGCWLFFGKNQLLANLEDGYRVMSGQFRGFSYEEPVKATQNFKVEIGRGGSGVVYKGVLEDERVVAVKRLGDVSEGGELWTEVSTIGNMNHMHVVRMWGFCSQKQSKLLVYEYVENLSLDKRLFSSNFLQWKERFQVAIGIAKGLAYLHHEWLEWVIHCDVKPENILLDGVFQPKIADFGLAKLSGQNSKVTRMRGTRGYMAPEWAHNLPITAKVDVYSYGVVVLEIVKGVRLSNASTQGPEEEEEEEESELMRFVKVTKKIITKEDESWIEEVIDPRLGELFSRKQAAKLIEIGLSCVEEDRNKRPTMDSVVQVLIDCESE</sequence>
<dbReference type="PROSITE" id="PS50011">
    <property type="entry name" value="PROTEIN_KINASE_DOM"/>
    <property type="match status" value="1"/>
</dbReference>
<evidence type="ECO:0000256" key="20">
    <source>
        <dbReference type="SAM" id="Phobius"/>
    </source>
</evidence>
<dbReference type="PIRSF" id="PIRSF000641">
    <property type="entry name" value="SRK"/>
    <property type="match status" value="1"/>
</dbReference>
<evidence type="ECO:0000256" key="14">
    <source>
        <dbReference type="ARBA" id="ARBA00023180"/>
    </source>
</evidence>
<evidence type="ECO:0000256" key="6">
    <source>
        <dbReference type="ARBA" id="ARBA00022729"/>
    </source>
</evidence>
<dbReference type="GO" id="GO:0005524">
    <property type="term" value="F:ATP binding"/>
    <property type="evidence" value="ECO:0007669"/>
    <property type="project" value="UniProtKB-UniRule"/>
</dbReference>
<dbReference type="SUPFAM" id="SSF51110">
    <property type="entry name" value="alpha-D-mannose-specific plant lectins"/>
    <property type="match status" value="1"/>
</dbReference>
<evidence type="ECO:0000256" key="17">
    <source>
        <dbReference type="PIRNR" id="PIRNR000641"/>
    </source>
</evidence>
<feature type="domain" description="Protein kinase" evidence="22">
    <location>
        <begin position="512"/>
        <end position="794"/>
    </location>
</feature>
<dbReference type="SUPFAM" id="SSF56112">
    <property type="entry name" value="Protein kinase-like (PK-like)"/>
    <property type="match status" value="1"/>
</dbReference>
<dbReference type="Pfam" id="PF08276">
    <property type="entry name" value="PAN_2"/>
    <property type="match status" value="1"/>
</dbReference>
<dbReference type="SMART" id="SM00181">
    <property type="entry name" value="EGF"/>
    <property type="match status" value="1"/>
</dbReference>
<dbReference type="Gene3D" id="3.30.200.20">
    <property type="entry name" value="Phosphorylase Kinase, domain 1"/>
    <property type="match status" value="1"/>
</dbReference>
<dbReference type="Pfam" id="PF00069">
    <property type="entry name" value="Pkinase"/>
    <property type="match status" value="1"/>
</dbReference>
<dbReference type="InterPro" id="IPR024171">
    <property type="entry name" value="SRK-like_kinase"/>
</dbReference>
<evidence type="ECO:0000259" key="22">
    <source>
        <dbReference type="PROSITE" id="PS50011"/>
    </source>
</evidence>
<keyword evidence="8 17" id="KW-0418">Kinase</keyword>
<evidence type="ECO:0000256" key="7">
    <source>
        <dbReference type="ARBA" id="ARBA00022741"/>
    </source>
</evidence>
<dbReference type="PROSITE" id="PS50948">
    <property type="entry name" value="PAN"/>
    <property type="match status" value="1"/>
</dbReference>
<dbReference type="Gene3D" id="1.10.510.10">
    <property type="entry name" value="Transferase(Phosphotransferase) domain 1"/>
    <property type="match status" value="1"/>
</dbReference>
<feature type="domain" description="EGF-like" evidence="23">
    <location>
        <begin position="282"/>
        <end position="318"/>
    </location>
</feature>
<evidence type="ECO:0000313" key="27">
    <source>
        <dbReference type="EMBL" id="OTG19106.1"/>
    </source>
</evidence>
<keyword evidence="14" id="KW-0325">Glycoprotein</keyword>
<dbReference type="SMART" id="SM00220">
    <property type="entry name" value="S_TKc"/>
    <property type="match status" value="1"/>
</dbReference>
<keyword evidence="5 20" id="KW-0812">Transmembrane</keyword>
<dbReference type="InterPro" id="IPR036426">
    <property type="entry name" value="Bulb-type_lectin_dom_sf"/>
</dbReference>
<dbReference type="InterPro" id="IPR001480">
    <property type="entry name" value="Bulb-type_lectin_dom"/>
</dbReference>
<dbReference type="AlphaFoldDB" id="A0A251U8C6"/>
<dbReference type="GO" id="GO:0004674">
    <property type="term" value="F:protein serine/threonine kinase activity"/>
    <property type="evidence" value="ECO:0007669"/>
    <property type="project" value="UniProtKB-KW"/>
</dbReference>
<evidence type="ECO:0000256" key="19">
    <source>
        <dbReference type="PROSITE-ProRule" id="PRU10141"/>
    </source>
</evidence>
<comment type="caution">
    <text evidence="18">Lacks conserved residue(s) required for the propagation of feature annotation.</text>
</comment>
<evidence type="ECO:0000256" key="5">
    <source>
        <dbReference type="ARBA" id="ARBA00022692"/>
    </source>
</evidence>
<feature type="signal peptide" evidence="21">
    <location>
        <begin position="1"/>
        <end position="19"/>
    </location>
</feature>
<dbReference type="InterPro" id="IPR017441">
    <property type="entry name" value="Protein_kinase_ATP_BS"/>
</dbReference>
<evidence type="ECO:0000256" key="2">
    <source>
        <dbReference type="ARBA" id="ARBA00022527"/>
    </source>
</evidence>
<dbReference type="EMBL" id="CM007897">
    <property type="protein sequence ID" value="OTG19106.1"/>
    <property type="molecule type" value="Genomic_DNA"/>
</dbReference>
<dbReference type="InterPro" id="IPR000719">
    <property type="entry name" value="Prot_kinase_dom"/>
</dbReference>
<proteinExistence type="inferred from homology"/>
<comment type="catalytic activity">
    <reaction evidence="15 17">
        <text>L-threonyl-[protein] + ATP = O-phospho-L-threonyl-[protein] + ADP + H(+)</text>
        <dbReference type="Rhea" id="RHEA:46608"/>
        <dbReference type="Rhea" id="RHEA-COMP:11060"/>
        <dbReference type="Rhea" id="RHEA-COMP:11605"/>
        <dbReference type="ChEBI" id="CHEBI:15378"/>
        <dbReference type="ChEBI" id="CHEBI:30013"/>
        <dbReference type="ChEBI" id="CHEBI:30616"/>
        <dbReference type="ChEBI" id="CHEBI:61977"/>
        <dbReference type="ChEBI" id="CHEBI:456216"/>
        <dbReference type="EC" id="2.7.11.1"/>
    </reaction>
</comment>
<feature type="transmembrane region" description="Helical" evidence="20">
    <location>
        <begin position="453"/>
        <end position="479"/>
    </location>
</feature>
<feature type="chain" id="PRO_5012648519" description="Receptor-like serine/threonine-protein kinase" evidence="21">
    <location>
        <begin position="20"/>
        <end position="794"/>
    </location>
</feature>
<comment type="catalytic activity">
    <reaction evidence="16 17">
        <text>L-seryl-[protein] + ATP = O-phospho-L-seryl-[protein] + ADP + H(+)</text>
        <dbReference type="Rhea" id="RHEA:17989"/>
        <dbReference type="Rhea" id="RHEA-COMP:9863"/>
        <dbReference type="Rhea" id="RHEA-COMP:11604"/>
        <dbReference type="ChEBI" id="CHEBI:15378"/>
        <dbReference type="ChEBI" id="CHEBI:29999"/>
        <dbReference type="ChEBI" id="CHEBI:30616"/>
        <dbReference type="ChEBI" id="CHEBI:83421"/>
        <dbReference type="ChEBI" id="CHEBI:456216"/>
        <dbReference type="EC" id="2.7.11.1"/>
    </reaction>
</comment>
<dbReference type="OrthoDB" id="619632at2759"/>